<evidence type="ECO:0000313" key="3">
    <source>
        <dbReference type="EMBL" id="MDO6416303.1"/>
    </source>
</evidence>
<feature type="domain" description="AsmA" evidence="2">
    <location>
        <begin position="279"/>
        <end position="483"/>
    </location>
</feature>
<gene>
    <name evidence="3" type="ORF">Q4F19_18095</name>
</gene>
<evidence type="ECO:0000313" key="4">
    <source>
        <dbReference type="Proteomes" id="UP001169764"/>
    </source>
</evidence>
<evidence type="ECO:0000259" key="2">
    <source>
        <dbReference type="Pfam" id="PF05170"/>
    </source>
</evidence>
<protein>
    <submittedName>
        <fullName evidence="3">AsmA family protein</fullName>
    </submittedName>
</protein>
<dbReference type="Proteomes" id="UP001169764">
    <property type="component" value="Unassembled WGS sequence"/>
</dbReference>
<dbReference type="PANTHER" id="PTHR30441">
    <property type="entry name" value="DUF748 DOMAIN-CONTAINING PROTEIN"/>
    <property type="match status" value="1"/>
</dbReference>
<feature type="region of interest" description="Disordered" evidence="1">
    <location>
        <begin position="635"/>
        <end position="654"/>
    </location>
</feature>
<keyword evidence="4" id="KW-1185">Reference proteome</keyword>
<dbReference type="PANTHER" id="PTHR30441:SF9">
    <property type="entry name" value="ASMA FAMILY PROTEIN YHJG"/>
    <property type="match status" value="1"/>
</dbReference>
<reference evidence="3" key="1">
    <citation type="submission" date="2023-07" db="EMBL/GenBank/DDBJ databases">
        <authorList>
            <person name="Kim M."/>
        </authorList>
    </citation>
    <scope>NUCLEOTIDE SEQUENCE</scope>
    <source>
        <strain evidence="3">BIUV-7</strain>
    </source>
</reference>
<dbReference type="EMBL" id="JAUOTP010000010">
    <property type="protein sequence ID" value="MDO6416303.1"/>
    <property type="molecule type" value="Genomic_DNA"/>
</dbReference>
<dbReference type="InterPro" id="IPR007844">
    <property type="entry name" value="AsmA"/>
</dbReference>
<comment type="caution">
    <text evidence="3">The sequence shown here is derived from an EMBL/GenBank/DDBJ whole genome shotgun (WGS) entry which is preliminary data.</text>
</comment>
<name>A0ABT8YD87_9SPHN</name>
<dbReference type="RefSeq" id="WP_303545662.1">
    <property type="nucleotide sequence ID" value="NZ_JAUOTP010000010.1"/>
</dbReference>
<proteinExistence type="predicted"/>
<accession>A0ABT8YD87</accession>
<dbReference type="Pfam" id="PF05170">
    <property type="entry name" value="AsmA"/>
    <property type="match status" value="1"/>
</dbReference>
<dbReference type="InterPro" id="IPR052894">
    <property type="entry name" value="AsmA-related"/>
</dbReference>
<evidence type="ECO:0000256" key="1">
    <source>
        <dbReference type="SAM" id="MobiDB-lite"/>
    </source>
</evidence>
<organism evidence="3 4">
    <name type="scientific">Sphingomonas natans</name>
    <dbReference type="NCBI Taxonomy" id="3063330"/>
    <lineage>
        <taxon>Bacteria</taxon>
        <taxon>Pseudomonadati</taxon>
        <taxon>Pseudomonadota</taxon>
        <taxon>Alphaproteobacteria</taxon>
        <taxon>Sphingomonadales</taxon>
        <taxon>Sphingomonadaceae</taxon>
        <taxon>Sphingomonas</taxon>
    </lineage>
</organism>
<sequence>MGALCLILFALWLVLYLTKGRFLRGPFERTLSAQLHRSVKTRGDFQLFLDPFDVKLVVAGLTVRNPDYATKPYLISAERLQARIASLTLFRKKWRLRELELANAGLDLEWDKAHRRNSWTFSDRKGGEPLTLPVIDRATLSGTTLRYRDPRLRLLADLRFQTIRSADARIGSAVRFAGRGQIRATPFTTTGALLSPDETVQRGRNQLTLRAYAADNVIDMRGTLPSLAALEDVPLAVAARGRNLARLLDVIGITVPDTRRYALASQLILHEDQYRFTRMHGRFGDSDLSGAFTVHNIEPRVRVEAMLATHRLDIVDAAPFMGYNPDEIAAKGAAGAITHVRGAPRLLPDARLRIEALRAFDAGLRWHIDTVRSRTIPLADIDLRLSLEDRLLKLVPLTFTMARGRVTSDVTIDARMRPVRTTYDVRLLPTPISQLLAGFGAIEAGTTGTVKGRAELIGDGDSVRDSLASARGRIAFVLPSGTFWMRNVQLVELDLGVFFQRMLQNKLKQPVRINCGLVAFTVRNGLATADPILIDTAKNVIAGRGSFSFRDERLDLAIRADAKTFSLLSGQSPVGLGGYFAAPVIRPLSTQLFSRSGIGLGLAALAPPAALLAFVDPGDAKSAACGPVLAGARASAQRTSGGQKRRDVGTVNTHGVSKRKKFLGLF</sequence>